<feature type="compositionally biased region" description="Low complexity" evidence="4">
    <location>
        <begin position="376"/>
        <end position="396"/>
    </location>
</feature>
<proteinExistence type="predicted"/>
<reference evidence="6 7" key="1">
    <citation type="journal article" date="2019" name="Nat. Ecol. Evol.">
        <title>Megaphylogeny resolves global patterns of mushroom evolution.</title>
        <authorList>
            <person name="Varga T."/>
            <person name="Krizsan K."/>
            <person name="Foldi C."/>
            <person name="Dima B."/>
            <person name="Sanchez-Garcia M."/>
            <person name="Sanchez-Ramirez S."/>
            <person name="Szollosi G.J."/>
            <person name="Szarkandi J.G."/>
            <person name="Papp V."/>
            <person name="Albert L."/>
            <person name="Andreopoulos W."/>
            <person name="Angelini C."/>
            <person name="Antonin V."/>
            <person name="Barry K.W."/>
            <person name="Bougher N.L."/>
            <person name="Buchanan P."/>
            <person name="Buyck B."/>
            <person name="Bense V."/>
            <person name="Catcheside P."/>
            <person name="Chovatia M."/>
            <person name="Cooper J."/>
            <person name="Damon W."/>
            <person name="Desjardin D."/>
            <person name="Finy P."/>
            <person name="Geml J."/>
            <person name="Haridas S."/>
            <person name="Hughes K."/>
            <person name="Justo A."/>
            <person name="Karasinski D."/>
            <person name="Kautmanova I."/>
            <person name="Kiss B."/>
            <person name="Kocsube S."/>
            <person name="Kotiranta H."/>
            <person name="LaButti K.M."/>
            <person name="Lechner B.E."/>
            <person name="Liimatainen K."/>
            <person name="Lipzen A."/>
            <person name="Lukacs Z."/>
            <person name="Mihaltcheva S."/>
            <person name="Morgado L.N."/>
            <person name="Niskanen T."/>
            <person name="Noordeloos M.E."/>
            <person name="Ohm R.A."/>
            <person name="Ortiz-Santana B."/>
            <person name="Ovrebo C."/>
            <person name="Racz N."/>
            <person name="Riley R."/>
            <person name="Savchenko A."/>
            <person name="Shiryaev A."/>
            <person name="Soop K."/>
            <person name="Spirin V."/>
            <person name="Szebenyi C."/>
            <person name="Tomsovsky M."/>
            <person name="Tulloss R.E."/>
            <person name="Uehling J."/>
            <person name="Grigoriev I.V."/>
            <person name="Vagvolgyi C."/>
            <person name="Papp T."/>
            <person name="Martin F.M."/>
            <person name="Miettinen O."/>
            <person name="Hibbett D.S."/>
            <person name="Nagy L.G."/>
        </authorList>
    </citation>
    <scope>NUCLEOTIDE SEQUENCE [LARGE SCALE GENOMIC DNA]</scope>
    <source>
        <strain evidence="6 7">CBS 166.37</strain>
    </source>
</reference>
<evidence type="ECO:0000256" key="3">
    <source>
        <dbReference type="PROSITE-ProRule" id="PRU00125"/>
    </source>
</evidence>
<dbReference type="GO" id="GO:0046872">
    <property type="term" value="F:metal ion binding"/>
    <property type="evidence" value="ECO:0007669"/>
    <property type="project" value="UniProtKB-KW"/>
</dbReference>
<dbReference type="PROSITE" id="PS00478">
    <property type="entry name" value="LIM_DOMAIN_1"/>
    <property type="match status" value="1"/>
</dbReference>
<dbReference type="PANTHER" id="PTHR24216">
    <property type="entry name" value="PAXILLIN-RELATED"/>
    <property type="match status" value="1"/>
</dbReference>
<dbReference type="Gene3D" id="2.10.110.10">
    <property type="entry name" value="Cysteine Rich Protein"/>
    <property type="match status" value="2"/>
</dbReference>
<feature type="compositionally biased region" description="Low complexity" evidence="4">
    <location>
        <begin position="407"/>
        <end position="428"/>
    </location>
</feature>
<dbReference type="CDD" id="cd09397">
    <property type="entry name" value="LIM1_UF1"/>
    <property type="match status" value="1"/>
</dbReference>
<feature type="compositionally biased region" description="Low complexity" evidence="4">
    <location>
        <begin position="347"/>
        <end position="360"/>
    </location>
</feature>
<feature type="region of interest" description="Disordered" evidence="4">
    <location>
        <begin position="343"/>
        <end position="735"/>
    </location>
</feature>
<feature type="compositionally biased region" description="Low complexity" evidence="4">
    <location>
        <begin position="788"/>
        <end position="805"/>
    </location>
</feature>
<dbReference type="Pfam" id="PF00412">
    <property type="entry name" value="LIM"/>
    <property type="match status" value="1"/>
</dbReference>
<sequence>MAAMMASLLSPPPTDAPARISQLLPTVKCSDCNNPIPLAELGEHTCSAPPPLPKIPPQVPTLPKPSVTPAAATALLPQRLQNRVVSPVSSNGPSIPPPRPGSANDRYQPRSSPLARPNPERIDTSSPSSSVIPPVGRNFSPVNSNSISASSPLRPTGDFRARAMSNVASAAAAGPSAPRPSFSSAREVNAPPRSTSVSTPGPSRGGPPMSNMGPPSPIGPPLRSMSGPSPTSMSGPAPSSMGPSSSMGHFPQSSMPLNMNPNNPPPRMGPPTRQMSYVPPPERDIDTKVGGQAGMAGVGRRGFAAAARAAMFVPMASQQQGMGGMRRQNAPVYLDINAASRTTGTPPLSAGSGYSSHSPGPLSPLPQTEYLPPPSSSASSISSSMMGRQPQSQSPRTPSPPRGLSPGVGMTPGGKTPTGETPSTPTLGVRMPFFEKFKNILPGASNNNSPTSDIPPTSATTPNAATANDIPYPRDANSTPIPHSVTPTPDSLREIKKQSTVSHKTTSSFSSYTSGSTSSFYGNREREGVPREGGLRESKLDGGDRESKIGGRIGEEDDSGSEYGLAYADSTDYEDDDEDVGGLKARLVGLEEEVGGNEKEAKRASRRVSRKVNLPPPLALGLEKEKEKKGILQKSTSVSTTSSSSYSGLAYGKSQTDAESTTSTNRVRFPSLSDQSAGSADDDDERAGIRIGKRPGHRKGEDSTTSFESAGSAERVRVESNTSRGRAESNASRGVDIPITKGQLVRNNSAQIAHALGLSQTPPSEYAKLGGPGMGGGRGGRSGRGGMSERSGSVSSVGSGGAVSARRVDAGGMGMDTVLEGPGLVKSKSTGKQRSFGSGSASGSVRRLELDSEKTSTIGADLEKEPLTGKSVKFSAATTGGAGSSGAKTQRSNTVQGLHSPESSKHPKLPTRSKTERDSVSAAARKRDMNASGSGVSKVKKQRVCVRCEKRIEDGRWVQMDGGGVLCEKCWKNMYLPKCRRCSLPIERQAVSSSDGQLKGKYHKECFNCHTCHKPFPDKTFYVYDGKPLCAYHYHEANDSLCAAARCGQPIEGPCAVSHTGDRYHPEHMTCEYPGYPECRERLNEYWEVDGRMLCERHAHATAGEEDDWAPSAKAQKRITRFIDLAGAGVVGAGGGAGREEEDSGLR</sequence>
<feature type="compositionally biased region" description="Basic and acidic residues" evidence="4">
    <location>
        <begin position="523"/>
        <end position="549"/>
    </location>
</feature>
<dbReference type="STRING" id="68775.A0A5C3MC45"/>
<evidence type="ECO:0000256" key="2">
    <source>
        <dbReference type="ARBA" id="ARBA00022833"/>
    </source>
</evidence>
<accession>A0A5C3MC45</accession>
<evidence type="ECO:0000256" key="4">
    <source>
        <dbReference type="SAM" id="MobiDB-lite"/>
    </source>
</evidence>
<dbReference type="PROSITE" id="PS50023">
    <property type="entry name" value="LIM_DOMAIN_2"/>
    <property type="match status" value="1"/>
</dbReference>
<feature type="compositionally biased region" description="Low complexity" evidence="4">
    <location>
        <begin position="635"/>
        <end position="647"/>
    </location>
</feature>
<keyword evidence="7" id="KW-1185">Reference proteome</keyword>
<feature type="compositionally biased region" description="Polar residues" evidence="4">
    <location>
        <begin position="653"/>
        <end position="666"/>
    </location>
</feature>
<dbReference type="CDD" id="cd08368">
    <property type="entry name" value="LIM"/>
    <property type="match status" value="1"/>
</dbReference>
<feature type="compositionally biased region" description="Polar residues" evidence="4">
    <location>
        <begin position="719"/>
        <end position="732"/>
    </location>
</feature>
<feature type="region of interest" description="Disordered" evidence="4">
    <location>
        <begin position="757"/>
        <end position="935"/>
    </location>
</feature>
<feature type="region of interest" description="Disordered" evidence="4">
    <location>
        <begin position="83"/>
        <end position="269"/>
    </location>
</feature>
<dbReference type="SUPFAM" id="SSF57716">
    <property type="entry name" value="Glucocorticoid receptor-like (DNA-binding domain)"/>
    <property type="match status" value="2"/>
</dbReference>
<feature type="domain" description="LIM zinc-binding" evidence="5">
    <location>
        <begin position="977"/>
        <end position="1040"/>
    </location>
</feature>
<feature type="compositionally biased region" description="Acidic residues" evidence="4">
    <location>
        <begin position="571"/>
        <end position="580"/>
    </location>
</feature>
<feature type="compositionally biased region" description="Polar residues" evidence="4">
    <location>
        <begin position="476"/>
        <end position="489"/>
    </location>
</feature>
<evidence type="ECO:0000313" key="7">
    <source>
        <dbReference type="Proteomes" id="UP000308652"/>
    </source>
</evidence>
<dbReference type="SMART" id="SM00132">
    <property type="entry name" value="LIM"/>
    <property type="match status" value="2"/>
</dbReference>
<feature type="compositionally biased region" description="Basic and acidic residues" evidence="4">
    <location>
        <begin position="913"/>
        <end position="929"/>
    </location>
</feature>
<name>A0A5C3MC45_9AGAR</name>
<feature type="compositionally biased region" description="Low complexity" evidence="4">
    <location>
        <begin position="499"/>
        <end position="519"/>
    </location>
</feature>
<feature type="compositionally biased region" description="Low complexity" evidence="4">
    <location>
        <begin position="125"/>
        <end position="152"/>
    </location>
</feature>
<gene>
    <name evidence="6" type="ORF">BDQ12DRAFT_269471</name>
</gene>
<dbReference type="PANTHER" id="PTHR24216:SF65">
    <property type="entry name" value="PAXILLIN-LIKE PROTEIN 1"/>
    <property type="match status" value="1"/>
</dbReference>
<feature type="compositionally biased region" description="Polar residues" evidence="4">
    <location>
        <begin position="444"/>
        <end position="454"/>
    </location>
</feature>
<evidence type="ECO:0000256" key="1">
    <source>
        <dbReference type="ARBA" id="ARBA00022723"/>
    </source>
</evidence>
<dbReference type="InterPro" id="IPR001781">
    <property type="entry name" value="Znf_LIM"/>
</dbReference>
<feature type="compositionally biased region" description="Low complexity" evidence="4">
    <location>
        <begin position="224"/>
        <end position="248"/>
    </location>
</feature>
<dbReference type="AlphaFoldDB" id="A0A5C3MC45"/>
<feature type="compositionally biased region" description="Polar residues" evidence="4">
    <location>
        <begin position="888"/>
        <end position="897"/>
    </location>
</feature>
<evidence type="ECO:0000259" key="5">
    <source>
        <dbReference type="PROSITE" id="PS50023"/>
    </source>
</evidence>
<keyword evidence="3" id="KW-0440">LIM domain</keyword>
<dbReference type="GO" id="GO:0030695">
    <property type="term" value="F:GTPase regulator activity"/>
    <property type="evidence" value="ECO:0007669"/>
    <property type="project" value="UniProtKB-ARBA"/>
</dbReference>
<feature type="compositionally biased region" description="Low complexity" evidence="4">
    <location>
        <begin position="162"/>
        <end position="213"/>
    </location>
</feature>
<keyword evidence="1 3" id="KW-0479">Metal-binding</keyword>
<feature type="compositionally biased region" description="Gly residues" evidence="4">
    <location>
        <begin position="770"/>
        <end position="786"/>
    </location>
</feature>
<protein>
    <recommendedName>
        <fullName evidence="5">LIM zinc-binding domain-containing protein</fullName>
    </recommendedName>
</protein>
<dbReference type="OrthoDB" id="1112565at2759"/>
<feature type="compositionally biased region" description="Low complexity" evidence="4">
    <location>
        <begin position="455"/>
        <end position="468"/>
    </location>
</feature>
<organism evidence="6 7">
    <name type="scientific">Crucibulum laeve</name>
    <dbReference type="NCBI Taxonomy" id="68775"/>
    <lineage>
        <taxon>Eukaryota</taxon>
        <taxon>Fungi</taxon>
        <taxon>Dikarya</taxon>
        <taxon>Basidiomycota</taxon>
        <taxon>Agaricomycotina</taxon>
        <taxon>Agaricomycetes</taxon>
        <taxon>Agaricomycetidae</taxon>
        <taxon>Agaricales</taxon>
        <taxon>Agaricineae</taxon>
        <taxon>Nidulariaceae</taxon>
        <taxon>Crucibulum</taxon>
    </lineage>
</organism>
<dbReference type="EMBL" id="ML213592">
    <property type="protein sequence ID" value="TFK42313.1"/>
    <property type="molecule type" value="Genomic_DNA"/>
</dbReference>
<feature type="compositionally biased region" description="Polar residues" evidence="4">
    <location>
        <begin position="827"/>
        <end position="843"/>
    </location>
</feature>
<feature type="compositionally biased region" description="Polar residues" evidence="4">
    <location>
        <begin position="83"/>
        <end position="93"/>
    </location>
</feature>
<dbReference type="Proteomes" id="UP000308652">
    <property type="component" value="Unassembled WGS sequence"/>
</dbReference>
<evidence type="ECO:0000313" key="6">
    <source>
        <dbReference type="EMBL" id="TFK42313.1"/>
    </source>
</evidence>
<keyword evidence="2 3" id="KW-0862">Zinc</keyword>